<reference evidence="3" key="1">
    <citation type="journal article" date="2014" name="Proc. Natl. Acad. Sci. U.S.A.">
        <title>Extensive sampling of basidiomycete genomes demonstrates inadequacy of the white-rot/brown-rot paradigm for wood decay fungi.</title>
        <authorList>
            <person name="Riley R."/>
            <person name="Salamov A.A."/>
            <person name="Brown D.W."/>
            <person name="Nagy L.G."/>
            <person name="Floudas D."/>
            <person name="Held B.W."/>
            <person name="Levasseur A."/>
            <person name="Lombard V."/>
            <person name="Morin E."/>
            <person name="Otillar R."/>
            <person name="Lindquist E.A."/>
            <person name="Sun H."/>
            <person name="LaButti K.M."/>
            <person name="Schmutz J."/>
            <person name="Jabbour D."/>
            <person name="Luo H."/>
            <person name="Baker S.E."/>
            <person name="Pisabarro A.G."/>
            <person name="Walton J.D."/>
            <person name="Blanchette R.A."/>
            <person name="Henrissat B."/>
            <person name="Martin F."/>
            <person name="Cullen D."/>
            <person name="Hibbett D.S."/>
            <person name="Grigoriev I.V."/>
        </authorList>
    </citation>
    <scope>NUCLEOTIDE SEQUENCE [LARGE SCALE GENOMIC DNA]</scope>
    <source>
        <strain evidence="3">FD-172 SS1</strain>
    </source>
</reference>
<sequence>MNFLQLWGDEQQHGIDAWFENLLRETTDRDERQACEAFGCLLHVGSPADAWYEDLPDTIRDHWPSLTAAFSTVWPVSRKLLCASGALHVRRMEREEESARLWDKEVLRLVEQELEWATEWEDYMGWVCRDEKRKMAFRARCEVVWESELQRLDKWERASREAYEEDERVRREYEAQEIVREEEDLARQAEEERLEEDWRASMAVLDEEERCTAGKLGAARIRRVEGILRVVAEVEDRRRQQEATRRQTTARCVRHPLTTTPTTLPTLLNPTIAYPPPLDTIATAVFEPTAKKPPDGPDIESIANGAPRESAGTGRARLGREEIVEGKLIHIEEPTSCLQPETFVVDDRRREIVVLPPTKHPAPIHPTPSHTYSRPHNDERPLAIRHPIELAAYSLPRERSPCTVNSSIPPWVDRLVRSLRLNDLSIVIQSSRTNDRPAPTKHHTPREHASPIISASTIPPFVDDRPTPTKHPTMRRIVSSIATPLIPSSSVGSRSCQARPPPDGVRRAPTKHPTVQFLASSTIVLSISSLARHSMRAWYYGSPLGADEWMEPAKHFATSVHDPSITQPRPLASMHDCRHPSCTGQSPIVTQSLHRNDRPSPIKHPTPETILLVNDDLTAAAMYTDARLPANDRPRPTKHPTTRANASFVAIASTVSPFVHVVARSARFVQPLHNDDRPQAVKHPTALSWTVLVINTRSLWLTGGLTATIALTGKHELAFDRPALTKHPTTRRNALLIVTASTVLPSIHGSTFSTNFVQPPAVCNSLAPTKHPTSRLSSTLPTDDLTRFFCLIRLPTIANDQALASLVLSANDHLLLVKHLTTTRDTASSTVLLPITPFTFEATRWSVVDGHRLLASVRRA</sequence>
<gene>
    <name evidence="2" type="ORF">BOTBODRAFT_181572</name>
</gene>
<evidence type="ECO:0000256" key="1">
    <source>
        <dbReference type="SAM" id="MobiDB-lite"/>
    </source>
</evidence>
<proteinExistence type="predicted"/>
<dbReference type="AlphaFoldDB" id="A0A067LW04"/>
<name>A0A067LW04_BOTB1</name>
<dbReference type="Proteomes" id="UP000027195">
    <property type="component" value="Unassembled WGS sequence"/>
</dbReference>
<evidence type="ECO:0000313" key="2">
    <source>
        <dbReference type="EMBL" id="KDQ06460.1"/>
    </source>
</evidence>
<accession>A0A067LW04</accession>
<protein>
    <submittedName>
        <fullName evidence="2">Uncharacterized protein</fullName>
    </submittedName>
</protein>
<dbReference type="HOGENOM" id="CLU_384938_0_0_1"/>
<organism evidence="2 3">
    <name type="scientific">Botryobasidium botryosum (strain FD-172 SS1)</name>
    <dbReference type="NCBI Taxonomy" id="930990"/>
    <lineage>
        <taxon>Eukaryota</taxon>
        <taxon>Fungi</taxon>
        <taxon>Dikarya</taxon>
        <taxon>Basidiomycota</taxon>
        <taxon>Agaricomycotina</taxon>
        <taxon>Agaricomycetes</taxon>
        <taxon>Cantharellales</taxon>
        <taxon>Botryobasidiaceae</taxon>
        <taxon>Botryobasidium</taxon>
    </lineage>
</organism>
<feature type="region of interest" description="Disordered" evidence="1">
    <location>
        <begin position="585"/>
        <end position="607"/>
    </location>
</feature>
<feature type="region of interest" description="Disordered" evidence="1">
    <location>
        <begin position="291"/>
        <end position="314"/>
    </location>
</feature>
<evidence type="ECO:0000313" key="3">
    <source>
        <dbReference type="Proteomes" id="UP000027195"/>
    </source>
</evidence>
<dbReference type="InParanoid" id="A0A067LW04"/>
<dbReference type="EMBL" id="KL198135">
    <property type="protein sequence ID" value="KDQ06460.1"/>
    <property type="molecule type" value="Genomic_DNA"/>
</dbReference>
<dbReference type="CDD" id="cd22265">
    <property type="entry name" value="UDM1_RNF168"/>
    <property type="match status" value="1"/>
</dbReference>
<feature type="region of interest" description="Disordered" evidence="1">
    <location>
        <begin position="488"/>
        <end position="509"/>
    </location>
</feature>
<keyword evidence="3" id="KW-1185">Reference proteome</keyword>